<evidence type="ECO:0000256" key="12">
    <source>
        <dbReference type="ARBA" id="ARBA00023211"/>
    </source>
</evidence>
<dbReference type="InterPro" id="IPR010994">
    <property type="entry name" value="RuvA_2-like"/>
</dbReference>
<dbReference type="Pfam" id="PF22745">
    <property type="entry name" value="Nlig-Ia"/>
    <property type="match status" value="1"/>
</dbReference>
<dbReference type="GO" id="GO:0006281">
    <property type="term" value="P:DNA repair"/>
    <property type="evidence" value="ECO:0007669"/>
    <property type="project" value="UniProtKB-KW"/>
</dbReference>
<dbReference type="FunFam" id="2.40.50.140:FF:000012">
    <property type="entry name" value="DNA ligase"/>
    <property type="match status" value="1"/>
</dbReference>
<dbReference type="RefSeq" id="WP_008178084.1">
    <property type="nucleotide sequence ID" value="NZ_GL890820.1"/>
</dbReference>
<dbReference type="InterPro" id="IPR036420">
    <property type="entry name" value="BRCT_dom_sf"/>
</dbReference>
<dbReference type="SUPFAM" id="SSF50249">
    <property type="entry name" value="Nucleic acid-binding proteins"/>
    <property type="match status" value="1"/>
</dbReference>
<protein>
    <recommendedName>
        <fullName evidence="3 15">DNA ligase</fullName>
        <ecNumber evidence="2 15">6.5.1.2</ecNumber>
    </recommendedName>
    <alternativeName>
        <fullName evidence="15">Polydeoxyribonucleotide synthase [NAD(+)]</fullName>
    </alternativeName>
</protein>
<dbReference type="EC" id="6.5.1.2" evidence="2 15"/>
<gene>
    <name evidence="15" type="primary">ligA</name>
    <name evidence="18" type="ORF">LYNGBM3L_03920</name>
</gene>
<keyword evidence="7 15" id="KW-0227">DNA damage</keyword>
<dbReference type="GO" id="GO:0005829">
    <property type="term" value="C:cytosol"/>
    <property type="evidence" value="ECO:0007669"/>
    <property type="project" value="TreeGrafter"/>
</dbReference>
<feature type="binding site" evidence="15">
    <location>
        <position position="123"/>
    </location>
    <ligand>
        <name>NAD(+)</name>
        <dbReference type="ChEBI" id="CHEBI:57540"/>
    </ligand>
</feature>
<evidence type="ECO:0000256" key="6">
    <source>
        <dbReference type="ARBA" id="ARBA00022723"/>
    </source>
</evidence>
<evidence type="ECO:0000313" key="19">
    <source>
        <dbReference type="Proteomes" id="UP000003959"/>
    </source>
</evidence>
<evidence type="ECO:0000256" key="5">
    <source>
        <dbReference type="ARBA" id="ARBA00022705"/>
    </source>
</evidence>
<evidence type="ECO:0000259" key="17">
    <source>
        <dbReference type="PROSITE" id="PS50172"/>
    </source>
</evidence>
<dbReference type="NCBIfam" id="NF005932">
    <property type="entry name" value="PRK07956.1"/>
    <property type="match status" value="1"/>
</dbReference>
<dbReference type="GO" id="GO:0003677">
    <property type="term" value="F:DNA binding"/>
    <property type="evidence" value="ECO:0007669"/>
    <property type="project" value="InterPro"/>
</dbReference>
<keyword evidence="8 15" id="KW-0862">Zinc</keyword>
<feature type="binding site" evidence="15">
    <location>
        <position position="448"/>
    </location>
    <ligand>
        <name>Zn(2+)</name>
        <dbReference type="ChEBI" id="CHEBI:29105"/>
    </ligand>
</feature>
<proteinExistence type="inferred from homology"/>
<evidence type="ECO:0000256" key="4">
    <source>
        <dbReference type="ARBA" id="ARBA00022598"/>
    </source>
</evidence>
<dbReference type="Pfam" id="PF03119">
    <property type="entry name" value="DNA_ligase_ZBD"/>
    <property type="match status" value="1"/>
</dbReference>
<dbReference type="AlphaFoldDB" id="F4XIT4"/>
<feature type="binding site" evidence="15">
    <location>
        <position position="188"/>
    </location>
    <ligand>
        <name>NAD(+)</name>
        <dbReference type="ChEBI" id="CHEBI:57540"/>
    </ligand>
</feature>
<evidence type="ECO:0000256" key="1">
    <source>
        <dbReference type="ARBA" id="ARBA00004067"/>
    </source>
</evidence>
<evidence type="ECO:0000256" key="3">
    <source>
        <dbReference type="ARBA" id="ARBA00013308"/>
    </source>
</evidence>
<comment type="cofactor">
    <cofactor evidence="15">
        <name>Mg(2+)</name>
        <dbReference type="ChEBI" id="CHEBI:18420"/>
    </cofactor>
    <cofactor evidence="15">
        <name>Mn(2+)</name>
        <dbReference type="ChEBI" id="CHEBI:29035"/>
    </cofactor>
</comment>
<keyword evidence="6 15" id="KW-0479">Metal-binding</keyword>
<dbReference type="Pfam" id="PF00533">
    <property type="entry name" value="BRCT"/>
    <property type="match status" value="2"/>
</dbReference>
<feature type="binding site" evidence="15">
    <location>
        <begin position="36"/>
        <end position="40"/>
    </location>
    <ligand>
        <name>NAD(+)</name>
        <dbReference type="ChEBI" id="CHEBI:57540"/>
    </ligand>
</feature>
<evidence type="ECO:0000256" key="16">
    <source>
        <dbReference type="RuleBase" id="RU000618"/>
    </source>
</evidence>
<dbReference type="HOGENOM" id="CLU_284380_0_0_3"/>
<dbReference type="SMART" id="SM00292">
    <property type="entry name" value="BRCT"/>
    <property type="match status" value="2"/>
</dbReference>
<dbReference type="InterPro" id="IPR013840">
    <property type="entry name" value="DNAligase_N"/>
</dbReference>
<evidence type="ECO:0000256" key="7">
    <source>
        <dbReference type="ARBA" id="ARBA00022763"/>
    </source>
</evidence>
<dbReference type="Gene3D" id="1.10.150.20">
    <property type="entry name" value="5' to 3' exonuclease, C-terminal subdomain"/>
    <property type="match status" value="6"/>
</dbReference>
<dbReference type="SUPFAM" id="SSF47781">
    <property type="entry name" value="RuvA domain 2-like"/>
    <property type="match status" value="3"/>
</dbReference>
<dbReference type="GO" id="GO:0046872">
    <property type="term" value="F:metal ion binding"/>
    <property type="evidence" value="ECO:0007669"/>
    <property type="project" value="UniProtKB-KW"/>
</dbReference>
<evidence type="ECO:0000256" key="11">
    <source>
        <dbReference type="ARBA" id="ARBA00023204"/>
    </source>
</evidence>
<dbReference type="HAMAP" id="MF_01588">
    <property type="entry name" value="DNA_ligase_A"/>
    <property type="match status" value="1"/>
</dbReference>
<dbReference type="Proteomes" id="UP000003959">
    <property type="component" value="Unassembled WGS sequence"/>
</dbReference>
<feature type="binding site" evidence="15">
    <location>
        <position position="453"/>
    </location>
    <ligand>
        <name>Zn(2+)</name>
        <dbReference type="ChEBI" id="CHEBI:29105"/>
    </ligand>
</feature>
<dbReference type="PROSITE" id="PS01056">
    <property type="entry name" value="DNA_LIGASE_N2"/>
    <property type="match status" value="1"/>
</dbReference>
<dbReference type="SUPFAM" id="SSF52113">
    <property type="entry name" value="BRCT domain"/>
    <property type="match status" value="2"/>
</dbReference>
<name>F4XIT4_9CYAN</name>
<dbReference type="Pfam" id="PF01653">
    <property type="entry name" value="DNA_ligase_aden"/>
    <property type="match status" value="1"/>
</dbReference>
<dbReference type="SMART" id="SM00278">
    <property type="entry name" value="HhH1"/>
    <property type="match status" value="9"/>
</dbReference>
<dbReference type="PROSITE" id="PS01055">
    <property type="entry name" value="DNA_LIGASE_N1"/>
    <property type="match status" value="1"/>
</dbReference>
<dbReference type="NCBIfam" id="TIGR00575">
    <property type="entry name" value="dnlj"/>
    <property type="match status" value="1"/>
</dbReference>
<dbReference type="InterPro" id="IPR004149">
    <property type="entry name" value="Znf_DNAligase_C4"/>
</dbReference>
<evidence type="ECO:0000256" key="14">
    <source>
        <dbReference type="ARBA" id="ARBA00060881"/>
    </source>
</evidence>
<dbReference type="SMART" id="SM00532">
    <property type="entry name" value="LIGANc"/>
    <property type="match status" value="1"/>
</dbReference>
<dbReference type="InterPro" id="IPR033136">
    <property type="entry name" value="DNA_ligase_CS"/>
</dbReference>
<keyword evidence="4 15" id="KW-0436">Ligase</keyword>
<evidence type="ECO:0000313" key="18">
    <source>
        <dbReference type="EMBL" id="EGJ35391.1"/>
    </source>
</evidence>
<feature type="domain" description="BRCT" evidence="17">
    <location>
        <begin position="1016"/>
        <end position="1092"/>
    </location>
</feature>
<keyword evidence="11 15" id="KW-0234">DNA repair</keyword>
<dbReference type="SUPFAM" id="SSF56091">
    <property type="entry name" value="DNA ligase/mRNA capping enzyme, catalytic domain"/>
    <property type="match status" value="1"/>
</dbReference>
<dbReference type="Gene3D" id="1.10.287.610">
    <property type="entry name" value="Helix hairpin bin"/>
    <property type="match status" value="1"/>
</dbReference>
<dbReference type="InterPro" id="IPR013839">
    <property type="entry name" value="DNAligase_adenylation"/>
</dbReference>
<dbReference type="InterPro" id="IPR018239">
    <property type="entry name" value="DNA_ligase_AS"/>
</dbReference>
<dbReference type="InterPro" id="IPR001357">
    <property type="entry name" value="BRCT_dom"/>
</dbReference>
<dbReference type="InterPro" id="IPR041663">
    <property type="entry name" value="DisA/LigA_HHH"/>
</dbReference>
<dbReference type="FunFam" id="1.10.150.20:FF:000006">
    <property type="entry name" value="DNA ligase"/>
    <property type="match status" value="3"/>
</dbReference>
<dbReference type="FunFam" id="1.10.150.20:FF:000007">
    <property type="entry name" value="DNA ligase"/>
    <property type="match status" value="3"/>
</dbReference>
<dbReference type="Gene3D" id="6.20.10.30">
    <property type="match status" value="1"/>
</dbReference>
<feature type="binding site" evidence="15">
    <location>
        <position position="312"/>
    </location>
    <ligand>
        <name>NAD(+)</name>
        <dbReference type="ChEBI" id="CHEBI:57540"/>
    </ligand>
</feature>
<dbReference type="InterPro" id="IPR003583">
    <property type="entry name" value="Hlx-hairpin-Hlx_DNA-bd_motif"/>
</dbReference>
<evidence type="ECO:0000256" key="2">
    <source>
        <dbReference type="ARBA" id="ARBA00012722"/>
    </source>
</evidence>
<dbReference type="eggNOG" id="COG0272">
    <property type="taxonomic scope" value="Bacteria"/>
</dbReference>
<dbReference type="EMBL" id="GL890820">
    <property type="protein sequence ID" value="EGJ35391.1"/>
    <property type="molecule type" value="Genomic_DNA"/>
</dbReference>
<dbReference type="PROSITE" id="PS50172">
    <property type="entry name" value="BRCT"/>
    <property type="match status" value="2"/>
</dbReference>
<dbReference type="InterPro" id="IPR001679">
    <property type="entry name" value="DNA_ligase"/>
</dbReference>
<feature type="domain" description="BRCT" evidence="17">
    <location>
        <begin position="614"/>
        <end position="677"/>
    </location>
</feature>
<dbReference type="FunFam" id="3.30.470.30:FF:000001">
    <property type="entry name" value="DNA ligase"/>
    <property type="match status" value="1"/>
</dbReference>
<feature type="active site" description="N6-AMP-lysine intermediate" evidence="15">
    <location>
        <position position="125"/>
    </location>
</feature>
<comment type="catalytic activity">
    <reaction evidence="13 15 16">
        <text>NAD(+) + (deoxyribonucleotide)n-3'-hydroxyl + 5'-phospho-(deoxyribonucleotide)m = (deoxyribonucleotide)n+m + AMP + beta-nicotinamide D-nucleotide.</text>
        <dbReference type="EC" id="6.5.1.2"/>
    </reaction>
</comment>
<comment type="similarity">
    <text evidence="14 15">Belongs to the NAD-dependent DNA ligase family. LigA subfamily.</text>
</comment>
<keyword evidence="12 15" id="KW-0464">Manganese</keyword>
<organism evidence="18 19">
    <name type="scientific">Moorena producens 3L</name>
    <dbReference type="NCBI Taxonomy" id="489825"/>
    <lineage>
        <taxon>Bacteria</taxon>
        <taxon>Bacillati</taxon>
        <taxon>Cyanobacteriota</taxon>
        <taxon>Cyanophyceae</taxon>
        <taxon>Coleofasciculales</taxon>
        <taxon>Coleofasciculaceae</taxon>
        <taxon>Moorena</taxon>
    </lineage>
</organism>
<dbReference type="Pfam" id="PF03120">
    <property type="entry name" value="OB_DNA_ligase"/>
    <property type="match status" value="1"/>
</dbReference>
<evidence type="ECO:0000256" key="8">
    <source>
        <dbReference type="ARBA" id="ARBA00022833"/>
    </source>
</evidence>
<dbReference type="GO" id="GO:0006260">
    <property type="term" value="P:DNA replication"/>
    <property type="evidence" value="ECO:0007669"/>
    <property type="project" value="UniProtKB-KW"/>
</dbReference>
<dbReference type="Gene3D" id="3.40.50.10190">
    <property type="entry name" value="BRCT domain"/>
    <property type="match status" value="2"/>
</dbReference>
<keyword evidence="9 15" id="KW-0460">Magnesium</keyword>
<dbReference type="PANTHER" id="PTHR23389:SF9">
    <property type="entry name" value="DNA LIGASE"/>
    <property type="match status" value="1"/>
</dbReference>
<evidence type="ECO:0000256" key="10">
    <source>
        <dbReference type="ARBA" id="ARBA00023027"/>
    </source>
</evidence>
<dbReference type="PANTHER" id="PTHR23389">
    <property type="entry name" value="CHROMOSOME TRANSMISSION FIDELITY FACTOR 18"/>
    <property type="match status" value="1"/>
</dbReference>
<comment type="function">
    <text evidence="1 15">DNA ligase that catalyzes the formation of phosphodiester linkages between 5'-phosphoryl and 3'-hydroxyl groups in double-stranded DNA using NAD as a coenzyme and as the energy source for the reaction. It is essential for DNA replication and repair of damaged DNA.</text>
</comment>
<evidence type="ECO:0000256" key="15">
    <source>
        <dbReference type="HAMAP-Rule" id="MF_01588"/>
    </source>
</evidence>
<dbReference type="Gene3D" id="2.40.50.140">
    <property type="entry name" value="Nucleic acid-binding proteins"/>
    <property type="match status" value="1"/>
</dbReference>
<reference evidence="19" key="1">
    <citation type="journal article" date="2011" name="Proc. Natl. Acad. Sci. U.S.A.">
        <title>Genomic insights into the physiology and ecology of the marine filamentous cyanobacterium Lyngbya majuscula.</title>
        <authorList>
            <person name="Jones A.C."/>
            <person name="Monroe E.A."/>
            <person name="Podell S."/>
            <person name="Hess W.R."/>
            <person name="Klages S."/>
            <person name="Esquenazi E."/>
            <person name="Niessen S."/>
            <person name="Hoover H."/>
            <person name="Rothmann M."/>
            <person name="Lasken R.S."/>
            <person name="Yates J.R.III."/>
            <person name="Reinhardt R."/>
            <person name="Kube M."/>
            <person name="Burkart M.D."/>
            <person name="Allen E.E."/>
            <person name="Dorrestein P.C."/>
            <person name="Gerwick W.H."/>
            <person name="Gerwick L."/>
        </authorList>
    </citation>
    <scope>NUCLEOTIDE SEQUENCE [LARGE SCALE GENOMIC DNA]</scope>
    <source>
        <strain evidence="19">3L</strain>
    </source>
</reference>
<evidence type="ECO:0000256" key="9">
    <source>
        <dbReference type="ARBA" id="ARBA00022842"/>
    </source>
</evidence>
<feature type="binding site" evidence="15">
    <location>
        <position position="430"/>
    </location>
    <ligand>
        <name>Zn(2+)</name>
        <dbReference type="ChEBI" id="CHEBI:29105"/>
    </ligand>
</feature>
<dbReference type="FunFam" id="1.10.287.610:FF:000002">
    <property type="entry name" value="DNA ligase"/>
    <property type="match status" value="1"/>
</dbReference>
<evidence type="ECO:0000256" key="13">
    <source>
        <dbReference type="ARBA" id="ARBA00034005"/>
    </source>
</evidence>
<accession>F4XIT4</accession>
<keyword evidence="5 15" id="KW-0235">DNA replication</keyword>
<keyword evidence="10 15" id="KW-0520">NAD</keyword>
<dbReference type="GO" id="GO:0003911">
    <property type="term" value="F:DNA ligase (NAD+) activity"/>
    <property type="evidence" value="ECO:0007669"/>
    <property type="project" value="UniProtKB-UniRule"/>
</dbReference>
<feature type="binding site" evidence="15">
    <location>
        <position position="146"/>
    </location>
    <ligand>
        <name>NAD(+)</name>
        <dbReference type="ChEBI" id="CHEBI:57540"/>
    </ligand>
</feature>
<feature type="binding site" evidence="15">
    <location>
        <position position="336"/>
    </location>
    <ligand>
        <name>NAD(+)</name>
        <dbReference type="ChEBI" id="CHEBI:57540"/>
    </ligand>
</feature>
<feature type="binding site" evidence="15">
    <location>
        <begin position="85"/>
        <end position="86"/>
    </location>
    <ligand>
        <name>NAD(+)</name>
        <dbReference type="ChEBI" id="CHEBI:57540"/>
    </ligand>
</feature>
<dbReference type="Gene3D" id="3.30.470.30">
    <property type="entry name" value="DNA ligase/mRNA capping enzyme"/>
    <property type="match status" value="1"/>
</dbReference>
<dbReference type="Pfam" id="PF12826">
    <property type="entry name" value="HHH_2"/>
    <property type="match status" value="3"/>
</dbReference>
<dbReference type="CDD" id="cd00114">
    <property type="entry name" value="LIGANc"/>
    <property type="match status" value="1"/>
</dbReference>
<keyword evidence="19" id="KW-1185">Reference proteome</keyword>
<feature type="binding site" evidence="15">
    <location>
        <position position="433"/>
    </location>
    <ligand>
        <name>Zn(2+)</name>
        <dbReference type="ChEBI" id="CHEBI:29105"/>
    </ligand>
</feature>
<dbReference type="InterPro" id="IPR004150">
    <property type="entry name" value="NAD_DNA_ligase_OB"/>
</dbReference>
<sequence length="1092" mass="120276">MAPVTPDVNQRIQELRRLLQNASYAYYVLDNPIMADAIYDQLYRELQELETEYPELVTSDSPTQRVGEKPATGFVSVRHNIPLYSLDNAFNLEEFSQWQERWQRHISGDISQDSGFNTEYVCELKIDGSALALTYENGILVRGVTRGDGSTGEDITQNVRTIRSIPLRLNLDQLNLDQLPALVEVRGEAFLPLDVFERINQERAQAGEPLFANPRNAAAGTLRQLEPRIVAKRQLAFFAYTLHIPNQDSSEEYTIPMPNCQWDALELLQKLGFPVNPHRQCCASLQDVQDYYNYWDARRQDLPYLTDGVVVKINAFGIQQQLGFTQKFPRWAIALKYPAEEAPSRVEAITVNVGRTGAVTPLAILEPVQLAGTTVQRAALHNGDYVAQLDLRVGDTVIVRKAGEIIPEVVRVLPELRPDHAKPFEMPTHCPVCSQPLVRPKGEAVTRCINSSCPAIVKGTLTHWASRNALDINGLGEKIVEQLVDQGLVTSVADLYDLTLDQLVSLERMGHKLAQKLLNAIAKSKTQPWSRVLYGLGIRHVGSVNAQTLVQTFPTIEQLAQATVTDIEGIYGIGPEIAQSVWGWFQISSNQTLIARLREAGLQLEASTKTIALDQTQPLTGKTFVITGTLPTLKRSDAKDLIQNAGGKVTSAVSAKTDYLVVGEDAGSKLEKAQKLGITQLTESQLLVKSQKFPATEEAPTVQLAGTKVQQRALTHWASRNALDINGLGKKIIEQLVDQGLVTSVADLYDLTLEQLVSLKGIGYKLAQKLLNAIAKSKTQPWSRVLYGLGIRHVGSDKAKTLAKKFRNIEQLAQATIPDIEGIYSIGPKIAKSVRDWFQNSSNQTLIDRLREAGLQSIDKRPLTHWASRYALDINGLGKKIVEQLVDQGLVTSVADLYNLTLEQLVSLNGIGHKLAQKLLNAIAKSKTQPWSRVLYGLGIRHVGSVNAQTLVQTFPTIEQLAQATVTDIEGIYGIGPEIAQSVWGWFQISSNQTLIARLREAGLQLEASTKTIALDKSLPLTGKIFVITGTLPTLKRSDAKDLIQNAGGKVTSAVSAKTDYLVVGEDAGSKLEKAQKLGITQLTESQLLDLL</sequence>
<dbReference type="Pfam" id="PF14520">
    <property type="entry name" value="HHH_5"/>
    <property type="match status" value="3"/>
</dbReference>
<dbReference type="InterPro" id="IPR012340">
    <property type="entry name" value="NA-bd_OB-fold"/>
</dbReference>